<evidence type="ECO:0000313" key="2">
    <source>
        <dbReference type="Proteomes" id="UP000266841"/>
    </source>
</evidence>
<dbReference type="SUPFAM" id="SSF53335">
    <property type="entry name" value="S-adenosyl-L-methionine-dependent methyltransferases"/>
    <property type="match status" value="1"/>
</dbReference>
<gene>
    <name evidence="1" type="ORF">THAOC_17674</name>
</gene>
<proteinExistence type="predicted"/>
<dbReference type="eggNOG" id="KOG2793">
    <property type="taxonomic scope" value="Eukaryota"/>
</dbReference>
<dbReference type="Proteomes" id="UP000266841">
    <property type="component" value="Unassembled WGS sequence"/>
</dbReference>
<protein>
    <recommendedName>
        <fullName evidence="3">FAM86 N-terminal domain-containing protein</fullName>
    </recommendedName>
</protein>
<dbReference type="InterPro" id="IPR019410">
    <property type="entry name" value="Methyltransf_16"/>
</dbReference>
<evidence type="ECO:0008006" key="3">
    <source>
        <dbReference type="Google" id="ProtNLM"/>
    </source>
</evidence>
<comment type="caution">
    <text evidence="1">The sequence shown here is derived from an EMBL/GenBank/DDBJ whole genome shotgun (WGS) entry which is preliminary data.</text>
</comment>
<keyword evidence="2" id="KW-1185">Reference proteome</keyword>
<dbReference type="EMBL" id="AGNL01019505">
    <property type="protein sequence ID" value="EJK61775.1"/>
    <property type="molecule type" value="Genomic_DNA"/>
</dbReference>
<dbReference type="Gene3D" id="3.40.50.150">
    <property type="entry name" value="Vaccinia Virus protein VP39"/>
    <property type="match status" value="1"/>
</dbReference>
<reference evidence="1 2" key="1">
    <citation type="journal article" date="2012" name="Genome Biol.">
        <title>Genome and low-iron response of an oceanic diatom adapted to chronic iron limitation.</title>
        <authorList>
            <person name="Lommer M."/>
            <person name="Specht M."/>
            <person name="Roy A.S."/>
            <person name="Kraemer L."/>
            <person name="Andreson R."/>
            <person name="Gutowska M.A."/>
            <person name="Wolf J."/>
            <person name="Bergner S.V."/>
            <person name="Schilhabel M.B."/>
            <person name="Klostermeier U.C."/>
            <person name="Beiko R.G."/>
            <person name="Rosenstiel P."/>
            <person name="Hippler M."/>
            <person name="Laroche J."/>
        </authorList>
    </citation>
    <scope>NUCLEOTIDE SEQUENCE [LARGE SCALE GENOMIC DNA]</scope>
    <source>
        <strain evidence="1 2">CCMP1005</strain>
    </source>
</reference>
<dbReference type="PANTHER" id="PTHR14614">
    <property type="entry name" value="HEPATOCELLULAR CARCINOMA-ASSOCIATED ANTIGEN"/>
    <property type="match status" value="1"/>
</dbReference>
<dbReference type="CDD" id="cd02440">
    <property type="entry name" value="AdoMet_MTases"/>
    <property type="match status" value="1"/>
</dbReference>
<organism evidence="1 2">
    <name type="scientific">Thalassiosira oceanica</name>
    <name type="common">Marine diatom</name>
    <dbReference type="NCBI Taxonomy" id="159749"/>
    <lineage>
        <taxon>Eukaryota</taxon>
        <taxon>Sar</taxon>
        <taxon>Stramenopiles</taxon>
        <taxon>Ochrophyta</taxon>
        <taxon>Bacillariophyta</taxon>
        <taxon>Coscinodiscophyceae</taxon>
        <taxon>Thalassiosirophycidae</taxon>
        <taxon>Thalassiosirales</taxon>
        <taxon>Thalassiosiraceae</taxon>
        <taxon>Thalassiosira</taxon>
    </lineage>
</organism>
<sequence length="252" mass="28054">MENSEDAVALEPAEPPLLLCGRFYPFDEEGIPFGGAQLVIKERTNQSECADDGGTANNVWDGALLLARYLERDPSTVKDKVVLELGAGCGLLGIACAALGARHVVMTDLPYAIPLMQDNIKRNLSLIRNKISCKECDWVEPPELNDLLDLPETIAKENEVVILVADCIWLAHLISPLLRTLDKFSCEHTKVIITYQQRGREAHDEFWKGIQAIFDVRSIDTEKKNGLHKPAAFFLLECKRKIEGRADLLTVS</sequence>
<dbReference type="PANTHER" id="PTHR14614:SF109">
    <property type="entry name" value="RIBOSOMAL LYSINE N-METHYLTRANSFERASE 5"/>
    <property type="match status" value="1"/>
</dbReference>
<dbReference type="InterPro" id="IPR029063">
    <property type="entry name" value="SAM-dependent_MTases_sf"/>
</dbReference>
<dbReference type="OrthoDB" id="47825at2759"/>
<dbReference type="OMA" id="THEAFMY"/>
<name>K0S915_THAOC</name>
<evidence type="ECO:0000313" key="1">
    <source>
        <dbReference type="EMBL" id="EJK61775.1"/>
    </source>
</evidence>
<dbReference type="Pfam" id="PF10294">
    <property type="entry name" value="Methyltransf_16"/>
    <property type="match status" value="1"/>
</dbReference>
<dbReference type="AlphaFoldDB" id="K0S915"/>
<accession>K0S915</accession>